<name>A0A0F0GHX1_LENAE</name>
<dbReference type="EMBL" id="JYJG01000421">
    <property type="protein sequence ID" value="KJK37509.1"/>
    <property type="molecule type" value="Genomic_DNA"/>
</dbReference>
<comment type="caution">
    <text evidence="2">The sequence shown here is derived from an EMBL/GenBank/DDBJ whole genome shotgun (WGS) entry which is preliminary data.</text>
</comment>
<feature type="chain" id="PRO_5002441282" evidence="1">
    <location>
        <begin position="20"/>
        <end position="70"/>
    </location>
</feature>
<sequence length="70" mass="7503">MAIVTAVAASLIVVPQASASLAQQQINWQKCTDQPGFERLQCGSFTAPMDWNNRGNGKTITIAVSRTVPL</sequence>
<keyword evidence="3" id="KW-1185">Reference proteome</keyword>
<gene>
    <name evidence="2" type="ORF">UK23_41750</name>
</gene>
<reference evidence="2 3" key="1">
    <citation type="submission" date="2015-02" db="EMBL/GenBank/DDBJ databases">
        <authorList>
            <person name="Ju K.-S."/>
            <person name="Doroghazi J.R."/>
            <person name="Metcalf W."/>
        </authorList>
    </citation>
    <scope>NUCLEOTIDE SEQUENCE [LARGE SCALE GENOMIC DNA]</scope>
    <source>
        <strain evidence="2 3">NRRL B-16140</strain>
    </source>
</reference>
<feature type="signal peptide" evidence="1">
    <location>
        <begin position="1"/>
        <end position="19"/>
    </location>
</feature>
<keyword evidence="1" id="KW-0732">Signal</keyword>
<evidence type="ECO:0000256" key="1">
    <source>
        <dbReference type="SAM" id="SignalP"/>
    </source>
</evidence>
<dbReference type="PATRIC" id="fig|68170.10.peg.1281"/>
<evidence type="ECO:0000313" key="3">
    <source>
        <dbReference type="Proteomes" id="UP000033393"/>
    </source>
</evidence>
<feature type="non-terminal residue" evidence="2">
    <location>
        <position position="70"/>
    </location>
</feature>
<organism evidence="2 3">
    <name type="scientific">Lentzea aerocolonigenes</name>
    <name type="common">Lechevalieria aerocolonigenes</name>
    <name type="synonym">Saccharothrix aerocolonigenes</name>
    <dbReference type="NCBI Taxonomy" id="68170"/>
    <lineage>
        <taxon>Bacteria</taxon>
        <taxon>Bacillati</taxon>
        <taxon>Actinomycetota</taxon>
        <taxon>Actinomycetes</taxon>
        <taxon>Pseudonocardiales</taxon>
        <taxon>Pseudonocardiaceae</taxon>
        <taxon>Lentzea</taxon>
    </lineage>
</organism>
<evidence type="ECO:0000313" key="2">
    <source>
        <dbReference type="EMBL" id="KJK37509.1"/>
    </source>
</evidence>
<protein>
    <submittedName>
        <fullName evidence="2">Uncharacterized protein</fullName>
    </submittedName>
</protein>
<dbReference type="Proteomes" id="UP000033393">
    <property type="component" value="Unassembled WGS sequence"/>
</dbReference>
<proteinExistence type="predicted"/>
<accession>A0A0F0GHX1</accession>
<dbReference type="AlphaFoldDB" id="A0A0F0GHX1"/>